<comment type="caution">
    <text evidence="1">The sequence shown here is derived from an EMBL/GenBank/DDBJ whole genome shotgun (WGS) entry which is preliminary data.</text>
</comment>
<name>A0A7V4U1Q6_CALAY</name>
<dbReference type="Proteomes" id="UP000885779">
    <property type="component" value="Unassembled WGS sequence"/>
</dbReference>
<accession>A0A7V4U1Q6</accession>
<evidence type="ECO:0008006" key="2">
    <source>
        <dbReference type="Google" id="ProtNLM"/>
    </source>
</evidence>
<dbReference type="EMBL" id="DRQG01000110">
    <property type="protein sequence ID" value="HGY56430.1"/>
    <property type="molecule type" value="Genomic_DNA"/>
</dbReference>
<dbReference type="AlphaFoldDB" id="A0A7V4U1Q6"/>
<gene>
    <name evidence="1" type="ORF">ENK44_12040</name>
</gene>
<organism evidence="1">
    <name type="scientific">Caldithrix abyssi</name>
    <dbReference type="NCBI Taxonomy" id="187145"/>
    <lineage>
        <taxon>Bacteria</taxon>
        <taxon>Pseudomonadati</taxon>
        <taxon>Calditrichota</taxon>
        <taxon>Calditrichia</taxon>
        <taxon>Calditrichales</taxon>
        <taxon>Calditrichaceae</taxon>
        <taxon>Caldithrix</taxon>
    </lineage>
</organism>
<protein>
    <recommendedName>
        <fullName evidence="2">Roadblock/LAMTOR2 domain-containing protein</fullName>
    </recommendedName>
</protein>
<reference evidence="1" key="1">
    <citation type="journal article" date="2020" name="mSystems">
        <title>Genome- and Community-Level Interaction Insights into Carbon Utilization and Element Cycling Functions of Hydrothermarchaeota in Hydrothermal Sediment.</title>
        <authorList>
            <person name="Zhou Z."/>
            <person name="Liu Y."/>
            <person name="Xu W."/>
            <person name="Pan J."/>
            <person name="Luo Z.H."/>
            <person name="Li M."/>
        </authorList>
    </citation>
    <scope>NUCLEOTIDE SEQUENCE [LARGE SCALE GENOMIC DNA]</scope>
    <source>
        <strain evidence="1">HyVt-577</strain>
    </source>
</reference>
<proteinExistence type="predicted"/>
<sequence>MADRWLKEVNKVDGVEGVFLASSKGKILGKLGTLYPQDTLEKLITHLQRIIAAFQVAGKNATEIEFYWEDRYVICKHSANFLLVTFCKSAKVLSLLRITLNVVLANILEDKKFAKISSSNAIDKTIALRKGFFESDEQLLISKLK</sequence>
<evidence type="ECO:0000313" key="1">
    <source>
        <dbReference type="EMBL" id="HGY56430.1"/>
    </source>
</evidence>